<dbReference type="Proteomes" id="UP000825729">
    <property type="component" value="Unassembled WGS sequence"/>
</dbReference>
<gene>
    <name evidence="2" type="ORF">H6P81_017757</name>
</gene>
<evidence type="ECO:0000313" key="3">
    <source>
        <dbReference type="Proteomes" id="UP000825729"/>
    </source>
</evidence>
<protein>
    <submittedName>
        <fullName evidence="2">Uncharacterized protein</fullName>
    </submittedName>
</protein>
<feature type="compositionally biased region" description="Basic and acidic residues" evidence="1">
    <location>
        <begin position="271"/>
        <end position="297"/>
    </location>
</feature>
<keyword evidence="3" id="KW-1185">Reference proteome</keyword>
<feature type="compositionally biased region" description="Basic residues" evidence="1">
    <location>
        <begin position="317"/>
        <end position="326"/>
    </location>
</feature>
<feature type="region of interest" description="Disordered" evidence="1">
    <location>
        <begin position="271"/>
        <end position="326"/>
    </location>
</feature>
<comment type="caution">
    <text evidence="2">The sequence shown here is derived from an EMBL/GenBank/DDBJ whole genome shotgun (WGS) entry which is preliminary data.</text>
</comment>
<evidence type="ECO:0000256" key="1">
    <source>
        <dbReference type="SAM" id="MobiDB-lite"/>
    </source>
</evidence>
<reference evidence="2 3" key="1">
    <citation type="submission" date="2021-07" db="EMBL/GenBank/DDBJ databases">
        <title>The Aristolochia fimbriata genome: insights into angiosperm evolution, floral development and chemical biosynthesis.</title>
        <authorList>
            <person name="Jiao Y."/>
        </authorList>
    </citation>
    <scope>NUCLEOTIDE SEQUENCE [LARGE SCALE GENOMIC DNA]</scope>
    <source>
        <strain evidence="2">IBCAS-2021</strain>
        <tissue evidence="2">Leaf</tissue>
    </source>
</reference>
<evidence type="ECO:0000313" key="2">
    <source>
        <dbReference type="EMBL" id="KAG9441903.1"/>
    </source>
</evidence>
<accession>A0AAV7E3C8</accession>
<dbReference type="EMBL" id="JAINDJ010000007">
    <property type="protein sequence ID" value="KAG9441903.1"/>
    <property type="molecule type" value="Genomic_DNA"/>
</dbReference>
<sequence length="326" mass="37151">MSTPFGHLLNIPTLCIDRAILDFIVQNCPVGFYNEGNYDDYERLHGVEKLSVSSARNIFERGLNKPFLKFIGDVHLLGTYAWAPAVHCYLVDSVNNYATHNKERSSSVTHYVGGCTLALVGWFKEATTGHEPKNPQAYPRLVRWEGKNFNRRGSVGKVWRRCGYQVRLLEPETPTEEELLVAPHQSIARCNHEEFEHLKELISNLEAELTNFRSIVDDRFKKMEAIFVCPLTMPPHSSNLNVEIHGHSNREDHSWGYSRGIGVPEDVSLDVEEKSHEGRETSVVDERTNNEREKVTGEDEANNNPGLSSIVRGVKEQRRKRKMAHS</sequence>
<proteinExistence type="predicted"/>
<name>A0AAV7E3C8_ARIFI</name>
<organism evidence="2 3">
    <name type="scientific">Aristolochia fimbriata</name>
    <name type="common">White veined hardy Dutchman's pipe vine</name>
    <dbReference type="NCBI Taxonomy" id="158543"/>
    <lineage>
        <taxon>Eukaryota</taxon>
        <taxon>Viridiplantae</taxon>
        <taxon>Streptophyta</taxon>
        <taxon>Embryophyta</taxon>
        <taxon>Tracheophyta</taxon>
        <taxon>Spermatophyta</taxon>
        <taxon>Magnoliopsida</taxon>
        <taxon>Magnoliidae</taxon>
        <taxon>Piperales</taxon>
        <taxon>Aristolochiaceae</taxon>
        <taxon>Aristolochia</taxon>
    </lineage>
</organism>
<dbReference type="AlphaFoldDB" id="A0AAV7E3C8"/>